<dbReference type="InterPro" id="IPR014710">
    <property type="entry name" value="RmlC-like_jellyroll"/>
</dbReference>
<evidence type="ECO:0000259" key="3">
    <source>
        <dbReference type="PROSITE" id="PS50943"/>
    </source>
</evidence>
<comment type="caution">
    <text evidence="4">The sequence shown here is derived from an EMBL/GenBank/DDBJ whole genome shotgun (WGS) entry which is preliminary data.</text>
</comment>
<dbReference type="InterPro" id="IPR010982">
    <property type="entry name" value="Lambda_DNA-bd_dom_sf"/>
</dbReference>
<evidence type="ECO:0000256" key="2">
    <source>
        <dbReference type="SAM" id="MobiDB-lite"/>
    </source>
</evidence>
<keyword evidence="5" id="KW-1185">Reference proteome</keyword>
<evidence type="ECO:0000313" key="5">
    <source>
        <dbReference type="Proteomes" id="UP000523795"/>
    </source>
</evidence>
<dbReference type="Pfam" id="PF07883">
    <property type="entry name" value="Cupin_2"/>
    <property type="match status" value="1"/>
</dbReference>
<dbReference type="InterPro" id="IPR050807">
    <property type="entry name" value="TransReg_Diox_bact_type"/>
</dbReference>
<dbReference type="Pfam" id="PF13560">
    <property type="entry name" value="HTH_31"/>
    <property type="match status" value="1"/>
</dbReference>
<dbReference type="InterPro" id="IPR013096">
    <property type="entry name" value="Cupin_2"/>
</dbReference>
<sequence>MDEWLLRGRAAAVGLPYVPSPEDLKAADEFWGDGGGSGEPPGGAGPGRRGPKAAAYNRKVTADEPAESSPAADAPEDADAPVLSGSGPLEAVIAAQVKRHRAEAGISAAELAARTGLSKAMISKIESARTSCSLTTVQRLAEGLNLPVTSLFQGADTEREATLTKAGEGSVTVRSGTRHGHEYRSLGTLKRRGNAIEPTLVTLTSASDVFPQFQHSGTEFIYMLQGRMVYGHGSYEYELAAGDSLVFEGEGPVRLLELPIQFLAVTAH</sequence>
<dbReference type="Gene3D" id="1.10.260.40">
    <property type="entry name" value="lambda repressor-like DNA-binding domains"/>
    <property type="match status" value="1"/>
</dbReference>
<dbReference type="SUPFAM" id="SSF47413">
    <property type="entry name" value="lambda repressor-like DNA-binding domains"/>
    <property type="match status" value="1"/>
</dbReference>
<dbReference type="PANTHER" id="PTHR46797:SF1">
    <property type="entry name" value="METHYLPHOSPHONATE SYNTHASE"/>
    <property type="match status" value="1"/>
</dbReference>
<dbReference type="Proteomes" id="UP000523795">
    <property type="component" value="Unassembled WGS sequence"/>
</dbReference>
<dbReference type="PROSITE" id="PS50943">
    <property type="entry name" value="HTH_CROC1"/>
    <property type="match status" value="1"/>
</dbReference>
<name>A0ABX1JLQ5_9MICC</name>
<feature type="compositionally biased region" description="Gly residues" evidence="2">
    <location>
        <begin position="32"/>
        <end position="48"/>
    </location>
</feature>
<evidence type="ECO:0000256" key="1">
    <source>
        <dbReference type="ARBA" id="ARBA00023125"/>
    </source>
</evidence>
<keyword evidence="1" id="KW-0238">DNA-binding</keyword>
<dbReference type="CDD" id="cd00093">
    <property type="entry name" value="HTH_XRE"/>
    <property type="match status" value="1"/>
</dbReference>
<feature type="domain" description="HTH cro/C1-type" evidence="3">
    <location>
        <begin position="97"/>
        <end position="151"/>
    </location>
</feature>
<dbReference type="CDD" id="cd02209">
    <property type="entry name" value="cupin_XRE_C"/>
    <property type="match status" value="1"/>
</dbReference>
<proteinExistence type="predicted"/>
<dbReference type="SUPFAM" id="SSF51182">
    <property type="entry name" value="RmlC-like cupins"/>
    <property type="match status" value="1"/>
</dbReference>
<evidence type="ECO:0000313" key="4">
    <source>
        <dbReference type="EMBL" id="NKX49671.1"/>
    </source>
</evidence>
<dbReference type="PANTHER" id="PTHR46797">
    <property type="entry name" value="HTH-TYPE TRANSCRIPTIONAL REGULATOR"/>
    <property type="match status" value="1"/>
</dbReference>
<dbReference type="InterPro" id="IPR001387">
    <property type="entry name" value="Cro/C1-type_HTH"/>
</dbReference>
<gene>
    <name evidence="4" type="ORF">HER39_03570</name>
</gene>
<feature type="region of interest" description="Disordered" evidence="2">
    <location>
        <begin position="16"/>
        <end position="83"/>
    </location>
</feature>
<reference evidence="4 5" key="1">
    <citation type="submission" date="2020-04" db="EMBL/GenBank/DDBJ databases">
        <authorList>
            <person name="Liu S."/>
        </authorList>
    </citation>
    <scope>NUCLEOTIDE SEQUENCE [LARGE SCALE GENOMIC DNA]</scope>
    <source>
        <strain evidence="4 5">CGMCC 1.15091</strain>
    </source>
</reference>
<dbReference type="SMART" id="SM00530">
    <property type="entry name" value="HTH_XRE"/>
    <property type="match status" value="1"/>
</dbReference>
<organism evidence="4 5">
    <name type="scientific">Arthrobacter deserti</name>
    <dbReference type="NCBI Taxonomy" id="1742687"/>
    <lineage>
        <taxon>Bacteria</taxon>
        <taxon>Bacillati</taxon>
        <taxon>Actinomycetota</taxon>
        <taxon>Actinomycetes</taxon>
        <taxon>Micrococcales</taxon>
        <taxon>Micrococcaceae</taxon>
        <taxon>Arthrobacter</taxon>
    </lineage>
</organism>
<accession>A0ABX1JLQ5</accession>
<dbReference type="Gene3D" id="2.60.120.10">
    <property type="entry name" value="Jelly Rolls"/>
    <property type="match status" value="1"/>
</dbReference>
<protein>
    <submittedName>
        <fullName evidence="4">Helix-turn-helix domain-containing protein</fullName>
    </submittedName>
</protein>
<dbReference type="EMBL" id="JAAZSR010000030">
    <property type="protein sequence ID" value="NKX49671.1"/>
    <property type="molecule type" value="Genomic_DNA"/>
</dbReference>
<dbReference type="InterPro" id="IPR011051">
    <property type="entry name" value="RmlC_Cupin_sf"/>
</dbReference>